<feature type="compositionally biased region" description="Pro residues" evidence="1">
    <location>
        <begin position="28"/>
        <end position="85"/>
    </location>
</feature>
<dbReference type="OrthoDB" id="1707228at2"/>
<dbReference type="Pfam" id="PF09580">
    <property type="entry name" value="Spore_YhcN_YlaJ"/>
    <property type="match status" value="1"/>
</dbReference>
<accession>A0A1M6N942</accession>
<dbReference type="AlphaFoldDB" id="A0A1M6N942"/>
<organism evidence="2 3">
    <name type="scientific">Anaerobranca californiensis DSM 14826</name>
    <dbReference type="NCBI Taxonomy" id="1120989"/>
    <lineage>
        <taxon>Bacteria</taxon>
        <taxon>Bacillati</taxon>
        <taxon>Bacillota</taxon>
        <taxon>Clostridia</taxon>
        <taxon>Eubacteriales</taxon>
        <taxon>Proteinivoracaceae</taxon>
        <taxon>Anaerobranca</taxon>
    </lineage>
</organism>
<reference evidence="3" key="1">
    <citation type="submission" date="2016-11" db="EMBL/GenBank/DDBJ databases">
        <authorList>
            <person name="Varghese N."/>
            <person name="Submissions S."/>
        </authorList>
    </citation>
    <scope>NUCLEOTIDE SEQUENCE [LARGE SCALE GENOMIC DNA]</scope>
    <source>
        <strain evidence="3">DSM 14826</strain>
    </source>
</reference>
<evidence type="ECO:0000313" key="3">
    <source>
        <dbReference type="Proteomes" id="UP000243547"/>
    </source>
</evidence>
<dbReference type="RefSeq" id="WP_072906898.1">
    <property type="nucleotide sequence ID" value="NZ_FRAI01000009.1"/>
</dbReference>
<keyword evidence="2" id="KW-0449">Lipoprotein</keyword>
<proteinExistence type="predicted"/>
<sequence length="209" mass="22881">MNKTKFYLVGLLVFVMLFTIVGCRRAPSPAPAPSPVPAPNVPPDQTPDPYRPPVNPSPYNPNVPPAPNMRPAPPAPAPAPAPTPAPRANNRADDTAERIAQMVTRMENVDRATAVVMGNMALIGIRMEGGNEQQARNRDNAAGQQMKRQIADKVEREFPEISEALVTTDPEITNRIENISRNIQQGRPISESLDEIAQIIRDITPRMGR</sequence>
<evidence type="ECO:0000256" key="1">
    <source>
        <dbReference type="SAM" id="MobiDB-lite"/>
    </source>
</evidence>
<dbReference type="PROSITE" id="PS51257">
    <property type="entry name" value="PROKAR_LIPOPROTEIN"/>
    <property type="match status" value="1"/>
</dbReference>
<dbReference type="InterPro" id="IPR019076">
    <property type="entry name" value="Spore_lipoprot_YhcN/YlaJ-like"/>
</dbReference>
<dbReference type="Proteomes" id="UP000243547">
    <property type="component" value="Unassembled WGS sequence"/>
</dbReference>
<dbReference type="STRING" id="1120989.SAMN02745227_01065"/>
<evidence type="ECO:0000313" key="2">
    <source>
        <dbReference type="EMBL" id="SHJ92096.1"/>
    </source>
</evidence>
<dbReference type="EMBL" id="FRAI01000009">
    <property type="protein sequence ID" value="SHJ92096.1"/>
    <property type="molecule type" value="Genomic_DNA"/>
</dbReference>
<feature type="region of interest" description="Disordered" evidence="1">
    <location>
        <begin position="27"/>
        <end position="91"/>
    </location>
</feature>
<keyword evidence="3" id="KW-1185">Reference proteome</keyword>
<protein>
    <submittedName>
        <fullName evidence="2">Sporulation lipoprotein, YhcN/YlaJ family</fullName>
    </submittedName>
</protein>
<gene>
    <name evidence="2" type="ORF">SAMN02745227_01065</name>
</gene>
<name>A0A1M6N942_9FIRM</name>